<keyword evidence="3" id="KW-1185">Reference proteome</keyword>
<dbReference type="Pfam" id="PF17184">
    <property type="entry name" value="Rit1_C"/>
    <property type="match status" value="1"/>
</dbReference>
<dbReference type="InterPro" id="IPR007306">
    <property type="entry name" value="Rit1"/>
</dbReference>
<reference evidence="2 3" key="1">
    <citation type="submission" date="2023-12" db="EMBL/GenBank/DDBJ databases">
        <title>A high-quality genome assembly for Dillenia turbinata (Dilleniales).</title>
        <authorList>
            <person name="Chanderbali A."/>
        </authorList>
    </citation>
    <scope>NUCLEOTIDE SEQUENCE [LARGE SCALE GENOMIC DNA]</scope>
    <source>
        <strain evidence="2">LSX21</strain>
        <tissue evidence="2">Leaf</tissue>
    </source>
</reference>
<name>A0AAN8W921_9MAGN</name>
<evidence type="ECO:0000259" key="1">
    <source>
        <dbReference type="Pfam" id="PF17184"/>
    </source>
</evidence>
<protein>
    <submittedName>
        <fullName evidence="2">Rit1, N-terminal domain</fullName>
    </submittedName>
</protein>
<dbReference type="GO" id="GO:0019988">
    <property type="term" value="P:charged-tRNA amino acid modification"/>
    <property type="evidence" value="ECO:0007669"/>
    <property type="project" value="InterPro"/>
</dbReference>
<sequence>MEDGKLSIYKIARTIKENETRCTIHCDQYTKTRYLRNLSNMARTSSSGQSPMRFLSTDGHQNNWSFNILVSTSMSPILLTFRAFALVVSLLRKKGGCIIVDSTRKGKRFPDSSSKTIPIWCCVFNRAIRNYLIRLHVNRIGGEGVNICDQKAETVGHNNSDWHHSLHLPLWLPKTEKASIEHHLEQWTNELETSGADIASLAASLKKAFTPLWISQKSLIWLNEESWLRGLSPILFWSHEYDIITGGLNLCNQKVAIIIERDRIYRALRGQDAPQVTVMPPKLSGSSGHFSNVELKLYSEIPDFDMKPNFSIGGCGIAWLGSTYLGVEASRLGIIIVGYSSCLVSTDDSILNCDSELVFTSPWNDEEHLHLPIVVSEDISISVLLAIFTSVFNDEGLQDPLTMGDPSTRLILPSWRCEICDKCPTLPRKSEAGVQLP</sequence>
<gene>
    <name evidence="2" type="ORF">RJ641_026834</name>
</gene>
<dbReference type="PANTHER" id="PTHR31811">
    <property type="entry name" value="TRNA A64-2'-O-RIBOSYLPHOSPHATE TRANSFERASE"/>
    <property type="match status" value="1"/>
</dbReference>
<organism evidence="2 3">
    <name type="scientific">Dillenia turbinata</name>
    <dbReference type="NCBI Taxonomy" id="194707"/>
    <lineage>
        <taxon>Eukaryota</taxon>
        <taxon>Viridiplantae</taxon>
        <taxon>Streptophyta</taxon>
        <taxon>Embryophyta</taxon>
        <taxon>Tracheophyta</taxon>
        <taxon>Spermatophyta</taxon>
        <taxon>Magnoliopsida</taxon>
        <taxon>eudicotyledons</taxon>
        <taxon>Gunneridae</taxon>
        <taxon>Pentapetalae</taxon>
        <taxon>Dilleniales</taxon>
        <taxon>Dilleniaceae</taxon>
        <taxon>Dillenia</taxon>
    </lineage>
</organism>
<comment type="caution">
    <text evidence="2">The sequence shown here is derived from an EMBL/GenBank/DDBJ whole genome shotgun (WGS) entry which is preliminary data.</text>
</comment>
<dbReference type="PANTHER" id="PTHR31811:SF0">
    <property type="entry name" value="TRNA A64-2'-O-RIBOSYLPHOSPHATE TRANSFERASE"/>
    <property type="match status" value="1"/>
</dbReference>
<dbReference type="AlphaFoldDB" id="A0AAN8W921"/>
<accession>A0AAN8W921</accession>
<dbReference type="Proteomes" id="UP001370490">
    <property type="component" value="Unassembled WGS sequence"/>
</dbReference>
<dbReference type="EMBL" id="JBAMMX010000004">
    <property type="protein sequence ID" value="KAK6941457.1"/>
    <property type="molecule type" value="Genomic_DNA"/>
</dbReference>
<evidence type="ECO:0000313" key="3">
    <source>
        <dbReference type="Proteomes" id="UP001370490"/>
    </source>
</evidence>
<proteinExistence type="predicted"/>
<dbReference type="GO" id="GO:0005737">
    <property type="term" value="C:cytoplasm"/>
    <property type="evidence" value="ECO:0007669"/>
    <property type="project" value="TreeGrafter"/>
</dbReference>
<feature type="domain" description="Rit1 N-terminal" evidence="1">
    <location>
        <begin position="52"/>
        <end position="223"/>
    </location>
</feature>
<dbReference type="GO" id="GO:0043399">
    <property type="term" value="F:tRNA adenosine(64)-2'-O-ribosylphosphate transferase activity"/>
    <property type="evidence" value="ECO:0007669"/>
    <property type="project" value="InterPro"/>
</dbReference>
<evidence type="ECO:0000313" key="2">
    <source>
        <dbReference type="EMBL" id="KAK6941457.1"/>
    </source>
</evidence>
<dbReference type="InterPro" id="IPR033449">
    <property type="entry name" value="Rit1_N"/>
</dbReference>